<dbReference type="Pfam" id="PF00094">
    <property type="entry name" value="VWD"/>
    <property type="match status" value="1"/>
</dbReference>
<sequence length="1776" mass="199441">MKKNTRALRVSSVLRQTILTQFNPLWLQFLGKMSSTRLVLSSGMKLGQDGFHLSVMGSRGQKAGLALRASVQHNLDSLRRILPEDLALESSLKRKKNLQEAIVSMLVDQSLFGMHIQNRNMFGNESLRNITVIVTQNGSHTFPAETKLRGQLEFKKGSQRCAVSMHMGGRMLCLDITSITTEGQMEISGTLTDNISNLYTAGLSTESSIIAKYCRVDANDTVTVQFQGGNKRFTATFGLQKPDQEIFQAQFTASISHNIKKLKQYGIPFTIESACYYKNFSRKFVVGMTTYADKEGFQIELKNQGTNNTTWFSLLFHHNVGQLLHIIPPETQVHCDGESTSHQLSGHCSGEVTNHLLEAPARFLLNGSMLSSRCATDIMGEIISSNSFIQFKIHTACSPEQIVELGLQHNWPYFKSLGFPQENQLKVATVKEYKGLFEFILGECVFTGSGELSTEGEVTAAEWKAALLNKCAHSENMELSPYLISGGSFFKNIYNISLTAYIQGDGRTADMKVEMSSVDRYTIKGSLSHSVPFLHDLGLPPANAVLLSMGNGSPFEGFLRLHFGSCKLEAQGEIQPQNRTEWALEVKSSCKTLQNLGIPIKMSGAGHILISKMTLDSQVVFTAGENTLHGLLILKGVDNREELHALLTQNVKGSIHFGIPERTEVDIVSEKRGPIQKRLLQFTMDGKQLTLLESLSENETEASLRLTGDPNLSLWLTFIAKNKWQGAELHVKSLQNLPFLLQYFPNMAEVFSKINYATKEAEGKLSIQMEDKDFFVVTKLASTRINHTLFIQLVHTIPQFTALPRETVLTTAYQKSKRSQMLSCVALWDGQEVNVTGSYTGPFPKLSGRGHDLKVEICHPFSVPFPQRSTLRLSMEHSAHSYRDAVVIGWDTKEQVLVSSSLKRGKEHTHFYAVLAHPFNFTVNRIEVHSLTESQRGSYNQQMQFDWNDGQPSHLKFTFGDKSKASVTLWDACMIVSSHQLQNILAIARFEACGSLEQTASLFNQHIDLQWDSKKFTQNLTYEKNKLLHQDKMQVEAILENVFLTSCSSQYLLGKVETDYSSWLNHDMSLSTCTFQNASDMIVTLSGTHQLNKGKMLLQSEGKVGIAGNEGSVMVAIRNQSHEEGESYSTEISLKASGTVWLGVMGNVTSSEDQSQILVEGNLDPKEKIKIIASKGKRCVQYNMGYLKGNSEDRLELAACADGQHRAALSAHLVNGQRREELGYLALEASNYTLSLKAHSCQDPVDKTELKLSEIVADLQYRLVAKIRNLEERLQDFQKLVQHIEFLHDAVSWPLRVFQEAAGIFQNRMRGIIQMWKQSGIKKALQFDLPLYLGKLQDLVQQMQMELQKPITTMKEAYYDVTLKSLDEVWQQKTEESLKKLQALVPTVVKDVWLMKPIQMSLNALKVGLDVATQQMLSWTEAKFSRALSNLQKHLSNLYSFSARNCSLIVTLPVMPEGKPTLYVTSLTNYLIEEKLMKPFRRLYNINLMAEYYRAKQALMETPFEYHALLMGYKHLRTFDGEMYSLTSKCSVLLAKDFIHDTFALILNLNSSGVRSLHAYLSDTTVVIHPEQKIYSKYNSSHWDSSCHPDIPLEENDIVVQRDADHVGISTTSGASFSCDLRYDLCTLTLDGWHHATSAGLLGTNDNEAGNEWMLPNHSYADSLEEFIGAWQVSDHCSQAKNAEKLCVNTSGSKICKTFFQDFNSPFRNCFRVVDPEPFHSLCVSHTCELPNIKTPCTMAAAFVHLCNRNFVPLEMPFQCDGELRLRNSSLPKATH</sequence>
<keyword evidence="2" id="KW-1185">Reference proteome</keyword>
<evidence type="ECO:0000313" key="3">
    <source>
        <dbReference type="RefSeq" id="XP_072838844.1"/>
    </source>
</evidence>
<dbReference type="PROSITE" id="PS51233">
    <property type="entry name" value="VWFD"/>
    <property type="match status" value="1"/>
</dbReference>
<dbReference type="SMART" id="SM00216">
    <property type="entry name" value="VWD"/>
    <property type="match status" value="1"/>
</dbReference>
<dbReference type="Pfam" id="PF08742">
    <property type="entry name" value="C8"/>
    <property type="match status" value="1"/>
</dbReference>
<dbReference type="InterPro" id="IPR001846">
    <property type="entry name" value="VWF_type-D"/>
</dbReference>
<dbReference type="RefSeq" id="XP_072838844.1">
    <property type="nucleotide sequence ID" value="XM_072982743.1"/>
</dbReference>
<proteinExistence type="predicted"/>
<feature type="domain" description="VWFD" evidence="1">
    <location>
        <begin position="1506"/>
        <end position="1678"/>
    </location>
</feature>
<gene>
    <name evidence="3" type="primary">LOC110090494</name>
</gene>
<evidence type="ECO:0000313" key="2">
    <source>
        <dbReference type="Proteomes" id="UP001652642"/>
    </source>
</evidence>
<organism evidence="2 3">
    <name type="scientific">Pogona vitticeps</name>
    <name type="common">central bearded dragon</name>
    <dbReference type="NCBI Taxonomy" id="103695"/>
    <lineage>
        <taxon>Eukaryota</taxon>
        <taxon>Metazoa</taxon>
        <taxon>Chordata</taxon>
        <taxon>Craniata</taxon>
        <taxon>Vertebrata</taxon>
        <taxon>Euteleostomi</taxon>
        <taxon>Lepidosauria</taxon>
        <taxon>Squamata</taxon>
        <taxon>Bifurcata</taxon>
        <taxon>Unidentata</taxon>
        <taxon>Episquamata</taxon>
        <taxon>Toxicofera</taxon>
        <taxon>Iguania</taxon>
        <taxon>Acrodonta</taxon>
        <taxon>Agamidae</taxon>
        <taxon>Amphibolurinae</taxon>
        <taxon>Pogona</taxon>
    </lineage>
</organism>
<dbReference type="PANTHER" id="PTHR37860:SF2">
    <property type="entry name" value="VITELLOGENIN DOMAIN-CONTAINING PROTEIN"/>
    <property type="match status" value="1"/>
</dbReference>
<dbReference type="PANTHER" id="PTHR37860">
    <property type="entry name" value="AGAP008810-PA"/>
    <property type="match status" value="1"/>
</dbReference>
<dbReference type="Proteomes" id="UP001652642">
    <property type="component" value="Chromosome 13"/>
</dbReference>
<accession>A0ABM5F0A8</accession>
<name>A0ABM5F0A8_9SAUR</name>
<protein>
    <submittedName>
        <fullName evidence="3">Uncharacterized protein isoform X1</fullName>
    </submittedName>
</protein>
<dbReference type="InterPro" id="IPR014853">
    <property type="entry name" value="VWF/SSPO/ZAN-like_Cys-rich_dom"/>
</dbReference>
<reference evidence="3" key="1">
    <citation type="submission" date="2025-08" db="UniProtKB">
        <authorList>
            <consortium name="RefSeq"/>
        </authorList>
    </citation>
    <scope>IDENTIFICATION</scope>
</reference>
<evidence type="ECO:0000259" key="1">
    <source>
        <dbReference type="PROSITE" id="PS51233"/>
    </source>
</evidence>
<dbReference type="GeneID" id="110090494"/>